<dbReference type="Proteomes" id="UP000051952">
    <property type="component" value="Unassembled WGS sequence"/>
</dbReference>
<organism evidence="1 2">
    <name type="scientific">Bodo saltans</name>
    <name type="common">Flagellated protozoan</name>
    <dbReference type="NCBI Taxonomy" id="75058"/>
    <lineage>
        <taxon>Eukaryota</taxon>
        <taxon>Discoba</taxon>
        <taxon>Euglenozoa</taxon>
        <taxon>Kinetoplastea</taxon>
        <taxon>Metakinetoplastina</taxon>
        <taxon>Eubodonida</taxon>
        <taxon>Bodonidae</taxon>
        <taxon>Bodo</taxon>
    </lineage>
</organism>
<gene>
    <name evidence="1" type="ORF">BSAL_78920</name>
</gene>
<evidence type="ECO:0000313" key="1">
    <source>
        <dbReference type="EMBL" id="CUG40374.1"/>
    </source>
</evidence>
<dbReference type="EMBL" id="CYKH01000790">
    <property type="protein sequence ID" value="CUG40374.1"/>
    <property type="molecule type" value="Genomic_DNA"/>
</dbReference>
<name>A0A0S4J296_BODSA</name>
<dbReference type="OrthoDB" id="271302at2759"/>
<dbReference type="PANTHER" id="PTHR38827:SF1">
    <property type="entry name" value="T. BRUCEI SPP.-SPECIFIC PROTEIN"/>
    <property type="match status" value="1"/>
</dbReference>
<reference evidence="2" key="1">
    <citation type="submission" date="2015-09" db="EMBL/GenBank/DDBJ databases">
        <authorList>
            <consortium name="Pathogen Informatics"/>
        </authorList>
    </citation>
    <scope>NUCLEOTIDE SEQUENCE [LARGE SCALE GENOMIC DNA]</scope>
    <source>
        <strain evidence="2">Lake Konstanz</strain>
    </source>
</reference>
<dbReference type="VEuPathDB" id="TriTrypDB:BSAL_78920"/>
<dbReference type="AlphaFoldDB" id="A0A0S4J296"/>
<keyword evidence="2" id="KW-1185">Reference proteome</keyword>
<evidence type="ECO:0000313" key="2">
    <source>
        <dbReference type="Proteomes" id="UP000051952"/>
    </source>
</evidence>
<dbReference type="PANTHER" id="PTHR38827">
    <property type="entry name" value="T. BRUCEI SPP.-SPECIFIC PROTEIN-RELATED"/>
    <property type="match status" value="1"/>
</dbReference>
<proteinExistence type="predicted"/>
<accession>A0A0S4J296</accession>
<protein>
    <submittedName>
        <fullName evidence="1">Uncharacterized protein</fullName>
    </submittedName>
</protein>
<dbReference type="OMA" id="PRAMYSS"/>
<sequence>MFGRRVFCSGAIPRAMYSSLHISSRGQAQRLLPSMVPIVSSMGLVVMPSMSSLTVDGSGRSMVSASSDMADLEPLASSELIRTLLAAMCSARLIELWGVHDGCVFPMLALGQQRGSSSVDN</sequence>